<dbReference type="Proteomes" id="UP001295469">
    <property type="component" value="Chromosome C03"/>
</dbReference>
<proteinExistence type="predicted"/>
<organism evidence="1">
    <name type="scientific">Brassica napus</name>
    <name type="common">Rape</name>
    <dbReference type="NCBI Taxonomy" id="3708"/>
    <lineage>
        <taxon>Eukaryota</taxon>
        <taxon>Viridiplantae</taxon>
        <taxon>Streptophyta</taxon>
        <taxon>Embryophyta</taxon>
        <taxon>Tracheophyta</taxon>
        <taxon>Spermatophyta</taxon>
        <taxon>Magnoliopsida</taxon>
        <taxon>eudicotyledons</taxon>
        <taxon>Gunneridae</taxon>
        <taxon>Pentapetalae</taxon>
        <taxon>rosids</taxon>
        <taxon>malvids</taxon>
        <taxon>Brassicales</taxon>
        <taxon>Brassicaceae</taxon>
        <taxon>Brassiceae</taxon>
        <taxon>Brassica</taxon>
    </lineage>
</organism>
<dbReference type="EMBL" id="HG994367">
    <property type="protein sequence ID" value="CAF1707416.1"/>
    <property type="molecule type" value="Genomic_DNA"/>
</dbReference>
<sequence>MKHLLHKLHIRRNSDVNARIRRPRPNPDYESKAYLFHLEFPELAVAGGSVKKLAEIECLPNGFRNRTICLHQMDADGNALSRLSPLLSIVSSPKA</sequence>
<reference evidence="1" key="1">
    <citation type="submission" date="2021-01" db="EMBL/GenBank/DDBJ databases">
        <authorList>
            <consortium name="Genoscope - CEA"/>
            <person name="William W."/>
        </authorList>
    </citation>
    <scope>NUCLEOTIDE SEQUENCE</scope>
</reference>
<gene>
    <name evidence="1" type="ORF">DARMORV10_C03P63000.1</name>
</gene>
<dbReference type="AlphaFoldDB" id="A0A816IM98"/>
<evidence type="ECO:0000313" key="1">
    <source>
        <dbReference type="EMBL" id="CAF1707416.1"/>
    </source>
</evidence>
<dbReference type="Gramene" id="CDX84417">
    <property type="protein sequence ID" value="CDX84417"/>
    <property type="gene ID" value="GSBRNA2T00141614001"/>
</dbReference>
<protein>
    <submittedName>
        <fullName evidence="1">(rape) hypothetical protein</fullName>
    </submittedName>
</protein>
<accession>A0A816IM98</accession>
<name>A0A816IM98_BRANA</name>